<organism evidence="2 3">
    <name type="scientific">Mycena sanguinolenta</name>
    <dbReference type="NCBI Taxonomy" id="230812"/>
    <lineage>
        <taxon>Eukaryota</taxon>
        <taxon>Fungi</taxon>
        <taxon>Dikarya</taxon>
        <taxon>Basidiomycota</taxon>
        <taxon>Agaricomycotina</taxon>
        <taxon>Agaricomycetes</taxon>
        <taxon>Agaricomycetidae</taxon>
        <taxon>Agaricales</taxon>
        <taxon>Marasmiineae</taxon>
        <taxon>Mycenaceae</taxon>
        <taxon>Mycena</taxon>
    </lineage>
</organism>
<evidence type="ECO:0000256" key="1">
    <source>
        <dbReference type="SAM" id="MobiDB-lite"/>
    </source>
</evidence>
<sequence length="172" mass="19771">MGSTIIYSKLFRLSTLLYIYMKLFSLGLPQLLLFVGVLPVVLGHPIALAAGRTPDAASTRQDLHQEMDRASSKSLPHLPFRHYPSEKDDELNVRARASRCHELRPRDESASTRMAYLRFKDYSSEKDDELEAVLCRNLRREESDSNRIQVIQHLPFRNYPSETEGEEHQSLA</sequence>
<accession>A0A8H6YH09</accession>
<dbReference type="EMBL" id="JACAZH010000008">
    <property type="protein sequence ID" value="KAF7361068.1"/>
    <property type="molecule type" value="Genomic_DNA"/>
</dbReference>
<keyword evidence="3" id="KW-1185">Reference proteome</keyword>
<dbReference type="OrthoDB" id="3055336at2759"/>
<name>A0A8H6YH09_9AGAR</name>
<feature type="region of interest" description="Disordered" evidence="1">
    <location>
        <begin position="53"/>
        <end position="91"/>
    </location>
</feature>
<reference evidence="2" key="1">
    <citation type="submission" date="2020-05" db="EMBL/GenBank/DDBJ databases">
        <title>Mycena genomes resolve the evolution of fungal bioluminescence.</title>
        <authorList>
            <person name="Tsai I.J."/>
        </authorList>
    </citation>
    <scope>NUCLEOTIDE SEQUENCE</scope>
    <source>
        <strain evidence="2">160909Yilan</strain>
    </source>
</reference>
<proteinExistence type="predicted"/>
<gene>
    <name evidence="2" type="ORF">MSAN_01137700</name>
</gene>
<feature type="compositionally biased region" description="Basic and acidic residues" evidence="1">
    <location>
        <begin position="61"/>
        <end position="71"/>
    </location>
</feature>
<evidence type="ECO:0000313" key="3">
    <source>
        <dbReference type="Proteomes" id="UP000623467"/>
    </source>
</evidence>
<comment type="caution">
    <text evidence="2">The sequence shown here is derived from an EMBL/GenBank/DDBJ whole genome shotgun (WGS) entry which is preliminary data.</text>
</comment>
<evidence type="ECO:0000313" key="2">
    <source>
        <dbReference type="EMBL" id="KAF7361068.1"/>
    </source>
</evidence>
<protein>
    <submittedName>
        <fullName evidence="2">Uncharacterized protein</fullName>
    </submittedName>
</protein>
<dbReference type="Proteomes" id="UP000623467">
    <property type="component" value="Unassembled WGS sequence"/>
</dbReference>
<dbReference type="AlphaFoldDB" id="A0A8H6YH09"/>